<dbReference type="AlphaFoldDB" id="A0A4U3ADJ4"/>
<accession>A0A4U3ADJ4</accession>
<evidence type="ECO:0000313" key="2">
    <source>
        <dbReference type="Proteomes" id="UP000305222"/>
    </source>
</evidence>
<dbReference type="Proteomes" id="UP000305222">
    <property type="component" value="Unassembled WGS sequence"/>
</dbReference>
<sequence length="150" mass="17135">IDGGNAIKEAGQLNAFIIQRTRAGDTFSYTYVDYFQEFEVIADFNSNTSMQGGVKYPYYYIEPMEKMKDYTVCKQRETNKLLSVKNEYIRQLDSGEYTVKTDISCAQISVRKGDIVSLVDNSCSGYDLIKRDGVEGWIEKGILVEIEKMK</sequence>
<organism evidence="1 2">
    <name type="scientific">Bacillus wiedmannii</name>
    <dbReference type="NCBI Taxonomy" id="1890302"/>
    <lineage>
        <taxon>Bacteria</taxon>
        <taxon>Bacillati</taxon>
        <taxon>Bacillota</taxon>
        <taxon>Bacilli</taxon>
        <taxon>Bacillales</taxon>
        <taxon>Bacillaceae</taxon>
        <taxon>Bacillus</taxon>
        <taxon>Bacillus cereus group</taxon>
    </lineage>
</organism>
<gene>
    <name evidence="1" type="ORF">FC699_30825</name>
</gene>
<evidence type="ECO:0000313" key="1">
    <source>
        <dbReference type="EMBL" id="TKI85150.1"/>
    </source>
</evidence>
<reference evidence="1 2" key="1">
    <citation type="journal article" date="2019" name="Environ. Microbiol.">
        <title>An active ?-lactamase is a part of an orchestrated cell wall stress resistance network of Bacillus subtilis and related rhizosphere species.</title>
        <authorList>
            <person name="Bucher T."/>
            <person name="Keren-Paz A."/>
            <person name="Hausser J."/>
            <person name="Olender T."/>
            <person name="Cytryn E."/>
            <person name="Kolodkin-Gal I."/>
        </authorList>
    </citation>
    <scope>NUCLEOTIDE SEQUENCE [LARGE SCALE GENOMIC DNA]</scope>
    <source>
        <strain evidence="1 2">I5</strain>
    </source>
</reference>
<dbReference type="EMBL" id="SZON01002640">
    <property type="protein sequence ID" value="TKI85150.1"/>
    <property type="molecule type" value="Genomic_DNA"/>
</dbReference>
<protein>
    <submittedName>
        <fullName evidence="1">Serine/threonine protein phosphatase</fullName>
    </submittedName>
</protein>
<proteinExistence type="predicted"/>
<name>A0A4U3ADJ4_9BACI</name>
<feature type="non-terminal residue" evidence="1">
    <location>
        <position position="1"/>
    </location>
</feature>
<comment type="caution">
    <text evidence="1">The sequence shown here is derived from an EMBL/GenBank/DDBJ whole genome shotgun (WGS) entry which is preliminary data.</text>
</comment>